<evidence type="ECO:0000256" key="2">
    <source>
        <dbReference type="ARBA" id="ARBA00006983"/>
    </source>
</evidence>
<evidence type="ECO:0000313" key="11">
    <source>
        <dbReference type="EMBL" id="AAS53601.1"/>
    </source>
</evidence>
<keyword evidence="8 9" id="KW-0472">Membrane</keyword>
<keyword evidence="4" id="KW-1003">Cell membrane</keyword>
<dbReference type="FunCoup" id="Q753U5">
    <property type="interactions" value="241"/>
</dbReference>
<feature type="transmembrane region" description="Helical" evidence="9">
    <location>
        <begin position="320"/>
        <end position="339"/>
    </location>
</feature>
<dbReference type="InterPro" id="IPR004840">
    <property type="entry name" value="Amino_acid_permease_CS"/>
</dbReference>
<dbReference type="eggNOG" id="KOG1286">
    <property type="taxonomic scope" value="Eukaryota"/>
</dbReference>
<feature type="transmembrane region" description="Helical" evidence="9">
    <location>
        <begin position="485"/>
        <end position="513"/>
    </location>
</feature>
<evidence type="ECO:0000256" key="5">
    <source>
        <dbReference type="ARBA" id="ARBA00022692"/>
    </source>
</evidence>
<keyword evidence="7 9" id="KW-1133">Transmembrane helix</keyword>
<dbReference type="Proteomes" id="UP000000591">
    <property type="component" value="Chromosome VI"/>
</dbReference>
<dbReference type="NCBIfam" id="TIGR00913">
    <property type="entry name" value="2A0310"/>
    <property type="match status" value="1"/>
</dbReference>
<comment type="subcellular location">
    <subcellularLocation>
        <location evidence="1">Cell membrane</location>
        <topology evidence="1">Multi-pass membrane protein</topology>
    </subcellularLocation>
</comment>
<feature type="transmembrane region" description="Helical" evidence="9">
    <location>
        <begin position="370"/>
        <end position="388"/>
    </location>
</feature>
<feature type="transmembrane region" description="Helical" evidence="9">
    <location>
        <begin position="92"/>
        <end position="110"/>
    </location>
</feature>
<dbReference type="Gene3D" id="1.20.1740.10">
    <property type="entry name" value="Amino acid/polyamine transporter I"/>
    <property type="match status" value="1"/>
</dbReference>
<evidence type="ECO:0000256" key="8">
    <source>
        <dbReference type="ARBA" id="ARBA00023136"/>
    </source>
</evidence>
<dbReference type="RefSeq" id="NP_985777.1">
    <property type="nucleotide sequence ID" value="NM_211131.1"/>
</dbReference>
<evidence type="ECO:0000256" key="3">
    <source>
        <dbReference type="ARBA" id="ARBA00022448"/>
    </source>
</evidence>
<dbReference type="PANTHER" id="PTHR43341">
    <property type="entry name" value="AMINO ACID PERMEASE"/>
    <property type="match status" value="1"/>
</dbReference>
<evidence type="ECO:0000256" key="7">
    <source>
        <dbReference type="ARBA" id="ARBA00022989"/>
    </source>
</evidence>
<dbReference type="EMBL" id="AE016819">
    <property type="protein sequence ID" value="AAS53601.1"/>
    <property type="molecule type" value="Genomic_DNA"/>
</dbReference>
<evidence type="ECO:0000256" key="4">
    <source>
        <dbReference type="ARBA" id="ARBA00022475"/>
    </source>
</evidence>
<evidence type="ECO:0000256" key="9">
    <source>
        <dbReference type="SAM" id="Phobius"/>
    </source>
</evidence>
<keyword evidence="3" id="KW-0813">Transport</keyword>
<dbReference type="InterPro" id="IPR050524">
    <property type="entry name" value="APC_YAT"/>
</dbReference>
<gene>
    <name evidence="11" type="ORF">AGOS_AFR230C</name>
</gene>
<sequence>MAKQAGTPDDDVEDIEKSFYVSGKEQARVSTDLAVDEPISVQPEPRKGWNGFVDTFRRAEMPVIDPNLSEAEKLAIRTAAAPLSRRLKNRHLQMIAIGGAIGVGLFVGSGKALATAGPAGVLIGWGLTATMILIMCLSLGELAVTFPVSGGYITYAARFIDESWGFANNFNYMMQAMVVMPLEIVAASVTVGYWDTDPKYKLAFVALFWVVIVSINLFGVRGFGEAESIFSLIKVITIIGFIIMGVVLISGGGPDHEVIGGKYWNDPGPFVGNAPSDKFKGVCSVFVTAAFSFAGSELIGLAAAETREPRKSIPKAAKQVFWRITLFYILSLLIVGLLVPSNNEHLLAPQQIDAAHSPFVIAMDMHRIRVLPSIINVVILTAVISVGNSSVYSSSRTMCALAEHGFLPKIFGYIDRKGRPLFAICFTSLFGLLCFVAGAKEEGEIFDWLLAISGLSSFFTWLTINLAHMRFRMALKAQGRTTNELSFTSPTGFIGSCYAVGLICVVLVAQFWVALYPPSPDGTSAKPSPILFFKQYLSFAVAIVMYLAHKIWSRNWKFFIKAKEMDIDTGRRELDLELFKEELAQERALLAQKPFIIRVFNFWC</sequence>
<keyword evidence="6" id="KW-0029">Amino-acid transport</keyword>
<evidence type="ECO:0000313" key="12">
    <source>
        <dbReference type="Proteomes" id="UP000000591"/>
    </source>
</evidence>
<dbReference type="InParanoid" id="Q753U5"/>
<protein>
    <submittedName>
        <fullName evidence="11">AFR230Cp</fullName>
    </submittedName>
</protein>
<dbReference type="PANTHER" id="PTHR43341:SF1">
    <property type="entry name" value="GENERAL AMINO-ACID PERMEASE GAP1"/>
    <property type="match status" value="1"/>
</dbReference>
<proteinExistence type="inferred from homology"/>
<feature type="transmembrane region" description="Helical" evidence="9">
    <location>
        <begin position="122"/>
        <end position="155"/>
    </location>
</feature>
<dbReference type="GO" id="GO:0016020">
    <property type="term" value="C:membrane"/>
    <property type="evidence" value="ECO:0000318"/>
    <property type="project" value="GO_Central"/>
</dbReference>
<dbReference type="STRING" id="284811.Q753U5"/>
<feature type="transmembrane region" description="Helical" evidence="9">
    <location>
        <begin position="232"/>
        <end position="253"/>
    </location>
</feature>
<evidence type="ECO:0000256" key="6">
    <source>
        <dbReference type="ARBA" id="ARBA00022970"/>
    </source>
</evidence>
<feature type="transmembrane region" description="Helical" evidence="9">
    <location>
        <begin position="533"/>
        <end position="552"/>
    </location>
</feature>
<evidence type="ECO:0000256" key="1">
    <source>
        <dbReference type="ARBA" id="ARBA00004651"/>
    </source>
</evidence>
<keyword evidence="12" id="KW-1185">Reference proteome</keyword>
<dbReference type="KEGG" id="ago:AGOS_AFR230C"/>
<dbReference type="InterPro" id="IPR004762">
    <property type="entry name" value="Amino_acid_permease_fungi"/>
</dbReference>
<dbReference type="GO" id="GO:0015171">
    <property type="term" value="F:amino acid transmembrane transporter activity"/>
    <property type="evidence" value="ECO:0000318"/>
    <property type="project" value="GO_Central"/>
</dbReference>
<reference evidence="12" key="2">
    <citation type="journal article" date="2013" name="G3 (Bethesda)">
        <title>Genomes of Ashbya fungi isolated from insects reveal four mating-type loci, numerous translocations, lack of transposons, and distinct gene duplications.</title>
        <authorList>
            <person name="Dietrich F.S."/>
            <person name="Voegeli S."/>
            <person name="Kuo S."/>
            <person name="Philippsen P."/>
        </authorList>
    </citation>
    <scope>GENOME REANNOTATION</scope>
    <source>
        <strain evidence="12">ATCC 10895 / CBS 109.51 / FGSC 9923 / NRRL Y-1056</strain>
    </source>
</reference>
<dbReference type="PIRSF" id="PIRSF006060">
    <property type="entry name" value="AA_transporter"/>
    <property type="match status" value="1"/>
</dbReference>
<organism evidence="11 12">
    <name type="scientific">Eremothecium gossypii (strain ATCC 10895 / CBS 109.51 / FGSC 9923 / NRRL Y-1056)</name>
    <name type="common">Yeast</name>
    <name type="synonym">Ashbya gossypii</name>
    <dbReference type="NCBI Taxonomy" id="284811"/>
    <lineage>
        <taxon>Eukaryota</taxon>
        <taxon>Fungi</taxon>
        <taxon>Dikarya</taxon>
        <taxon>Ascomycota</taxon>
        <taxon>Saccharomycotina</taxon>
        <taxon>Saccharomycetes</taxon>
        <taxon>Saccharomycetales</taxon>
        <taxon>Saccharomycetaceae</taxon>
        <taxon>Eremothecium</taxon>
    </lineage>
</organism>
<evidence type="ECO:0000259" key="10">
    <source>
        <dbReference type="Pfam" id="PF00324"/>
    </source>
</evidence>
<dbReference type="InterPro" id="IPR004841">
    <property type="entry name" value="AA-permease/SLC12A_dom"/>
</dbReference>
<name>Q753U5_EREGS</name>
<feature type="domain" description="Amino acid permease/ SLC12A" evidence="10">
    <location>
        <begin position="91"/>
        <end position="558"/>
    </location>
</feature>
<feature type="transmembrane region" description="Helical" evidence="9">
    <location>
        <begin position="279"/>
        <end position="299"/>
    </location>
</feature>
<feature type="transmembrane region" description="Helical" evidence="9">
    <location>
        <begin position="445"/>
        <end position="464"/>
    </location>
</feature>
<reference evidence="11 12" key="1">
    <citation type="journal article" date="2004" name="Science">
        <title>The Ashbya gossypii genome as a tool for mapping the ancient Saccharomyces cerevisiae genome.</title>
        <authorList>
            <person name="Dietrich F.S."/>
            <person name="Voegeli S."/>
            <person name="Brachat S."/>
            <person name="Lerch A."/>
            <person name="Gates K."/>
            <person name="Steiner S."/>
            <person name="Mohr C."/>
            <person name="Pohlmann R."/>
            <person name="Luedi P."/>
            <person name="Choi S."/>
            <person name="Wing R.A."/>
            <person name="Flavier A."/>
            <person name="Gaffney T.D."/>
            <person name="Philippsen P."/>
        </authorList>
    </citation>
    <scope>NUCLEOTIDE SEQUENCE [LARGE SCALE GENOMIC DNA]</scope>
    <source>
        <strain evidence="12">ATCC 10895 / CBS 109.51 / FGSC 9923 / NRRL Y-1056</strain>
    </source>
</reference>
<dbReference type="PROSITE" id="PS00218">
    <property type="entry name" value="AMINO_ACID_PERMEASE_1"/>
    <property type="match status" value="1"/>
</dbReference>
<dbReference type="GO" id="GO:0005886">
    <property type="term" value="C:plasma membrane"/>
    <property type="evidence" value="ECO:0007669"/>
    <property type="project" value="UniProtKB-SubCell"/>
</dbReference>
<feature type="transmembrane region" description="Helical" evidence="9">
    <location>
        <begin position="176"/>
        <end position="194"/>
    </location>
</feature>
<dbReference type="OMA" id="AMAFIPD"/>
<dbReference type="GeneID" id="4622040"/>
<accession>Q753U5</accession>
<dbReference type="FunFam" id="1.20.1740.10:FF:000017">
    <property type="entry name" value="Amino acid permease"/>
    <property type="match status" value="1"/>
</dbReference>
<dbReference type="GO" id="GO:0003333">
    <property type="term" value="P:amino acid transmembrane transport"/>
    <property type="evidence" value="ECO:0000318"/>
    <property type="project" value="GO_Central"/>
</dbReference>
<dbReference type="OrthoDB" id="3900342at2759"/>
<feature type="transmembrane region" description="Helical" evidence="9">
    <location>
        <begin position="200"/>
        <end position="220"/>
    </location>
</feature>
<feature type="transmembrane region" description="Helical" evidence="9">
    <location>
        <begin position="421"/>
        <end position="439"/>
    </location>
</feature>
<keyword evidence="5 9" id="KW-0812">Transmembrane</keyword>
<dbReference type="Pfam" id="PF00324">
    <property type="entry name" value="AA_permease"/>
    <property type="match status" value="1"/>
</dbReference>
<comment type="similarity">
    <text evidence="2">Belongs to the amino acid-polyamine-organocation (APC) superfamily. YAT (TC 2.A.3.10) family.</text>
</comment>
<dbReference type="AlphaFoldDB" id="Q753U5"/>
<dbReference type="HOGENOM" id="CLU_007946_12_0_1"/>